<feature type="domain" description="SH3b" evidence="1">
    <location>
        <begin position="651"/>
        <end position="716"/>
    </location>
</feature>
<feature type="domain" description="SH3b" evidence="1">
    <location>
        <begin position="190"/>
        <end position="254"/>
    </location>
</feature>
<dbReference type="Gene3D" id="2.30.30.40">
    <property type="entry name" value="SH3 Domains"/>
    <property type="match status" value="9"/>
</dbReference>
<dbReference type="EMBL" id="FTMX01000006">
    <property type="protein sequence ID" value="SIR84786.1"/>
    <property type="molecule type" value="Genomic_DNA"/>
</dbReference>
<feature type="domain" description="SH3b" evidence="1">
    <location>
        <begin position="495"/>
        <end position="559"/>
    </location>
</feature>
<dbReference type="SMART" id="SM00287">
    <property type="entry name" value="SH3b"/>
    <property type="match status" value="10"/>
</dbReference>
<dbReference type="InterPro" id="IPR003646">
    <property type="entry name" value="SH3-like_bac-type"/>
</dbReference>
<dbReference type="Proteomes" id="UP000185829">
    <property type="component" value="Unassembled WGS sequence"/>
</dbReference>
<dbReference type="Pfam" id="PF01832">
    <property type="entry name" value="Glucosaminidase"/>
    <property type="match status" value="1"/>
</dbReference>
<feature type="domain" description="SH3b" evidence="1">
    <location>
        <begin position="36"/>
        <end position="100"/>
    </location>
</feature>
<reference evidence="2 3" key="1">
    <citation type="submission" date="2017-01" db="EMBL/GenBank/DDBJ databases">
        <authorList>
            <person name="Varghese N."/>
            <person name="Submissions S."/>
        </authorList>
    </citation>
    <scope>NUCLEOTIDE SEQUENCE [LARGE SCALE GENOMIC DNA]</scope>
    <source>
        <strain evidence="2 3">RUG2-6</strain>
    </source>
</reference>
<name>A0A9X8WM31_9BACI</name>
<dbReference type="RefSeq" id="WP_076370188.1">
    <property type="nucleotide sequence ID" value="NZ_FTMX01000006.1"/>
</dbReference>
<feature type="domain" description="SH3b" evidence="1">
    <location>
        <begin position="113"/>
        <end position="177"/>
    </location>
</feature>
<dbReference type="Pfam" id="PF08239">
    <property type="entry name" value="SH3_3"/>
    <property type="match status" value="9"/>
</dbReference>
<dbReference type="PROSITE" id="PS51781">
    <property type="entry name" value="SH3B"/>
    <property type="match status" value="9"/>
</dbReference>
<feature type="domain" description="SH3b" evidence="1">
    <location>
        <begin position="572"/>
        <end position="636"/>
    </location>
</feature>
<gene>
    <name evidence="2" type="ORF">SAMN05878482_106157</name>
</gene>
<evidence type="ECO:0000259" key="1">
    <source>
        <dbReference type="PROSITE" id="PS51781"/>
    </source>
</evidence>
<dbReference type="InterPro" id="IPR002901">
    <property type="entry name" value="MGlyc_endo_b_GlcNAc-like_dom"/>
</dbReference>
<dbReference type="AlphaFoldDB" id="A0A9X8WM31"/>
<evidence type="ECO:0000313" key="3">
    <source>
        <dbReference type="Proteomes" id="UP000185829"/>
    </source>
</evidence>
<comment type="caution">
    <text evidence="2">The sequence shown here is derived from an EMBL/GenBank/DDBJ whole genome shotgun (WGS) entry which is preliminary data.</text>
</comment>
<protein>
    <submittedName>
        <fullName evidence="2">Beta-N-acetylglucosaminidase</fullName>
    </submittedName>
</protein>
<sequence>MKKLIIPTFCFAVLSTVAFEEKISAAPLHAEQASIEDVMFVHVSSGSLNMRKNGTENASIVAKLANGTQVTVYSESKGWAKIKANGKDGYVSTKYLSATKPGTLTKTALTIKTTTKYVNVSTGSLNMRKSGSDSASIVAKLTRGTQVTVYSESKGWAKVKANGKEGYVSTKYLSATKPGAVKNAAATVKTTTKYVNVSTGALNMRKSGTDSASIVAKLTRGTQVTVYSESKGWVKIKANGKDGYVSTKYLSATKPGTVTKAAVTAKTTTKYVNVSTGSLNMRKSGKATASIVAILSKGTKVTVYSESNGWEKIKANGKDGYVSAKYLSASKPGSGSTSATPAKTTTKYVTGSLNMRKSGKATASIVAILSKGTKVTVYSESNGWAKVKANGKDGYVSTKYLSTAKPGTGSTAVTPEKTKTKYVNVSSGTLNMRKSGSASANIVAKLSKGTKVTVYSESKGWAKVKANGKDGHVSAKYLSTTKPGTGSTAVTPEKTTTKYVNVSSGTLNMRKSGSESASIVAKLSKGTEVTVYSEYKGWAKIKANGMEGYVSADFLSTTKPEMDSKPSIPEKTTTKYVNVSSGSLNMRNKPSESASIIVKLARGVEVEVISESNGWSKVKAYGGEGYVSTQYISATKPGSLPGLNPDGEENTLVKYVNVNDGSSLNMRSQASASASITAKLVNNTAVTVYSESNGWSRVTANGKTGYVSTQYLTVKAPEGPGSSNGSIIRIDKEYDLTMEKMVEIQMAVNGQTDKNYNTYIREDGLTLINSTKGTVEGTGWRVRGGAGSNYWVVGPVSNNQSLNIKSKVKGSDGYYWYEVDYNKTWVNASPEDIEYNLNPNNFVDDPIKSFQFVKLSQVTNMDVSEVNDRILSGKGILQGQAATFTAAGEKYGVNEIYLISHALLETGNGTSPLATGVKVNGKTVFNMYGVGAFDGTALSSGAQYAYNAGWFTPEAAIIGGAEFIAKGYISAGQDTLYKMRWNPTAAEKYGYASHQYATDIGWATKQVKQIYNLYSLLDSYKLTIEVPKYKYK</sequence>
<dbReference type="SMART" id="SM00047">
    <property type="entry name" value="LYZ2"/>
    <property type="match status" value="1"/>
</dbReference>
<feature type="domain" description="SH3b" evidence="1">
    <location>
        <begin position="418"/>
        <end position="482"/>
    </location>
</feature>
<accession>A0A9X8WM31</accession>
<dbReference type="PANTHER" id="PTHR34408:SF1">
    <property type="entry name" value="GLYCOSYL HYDROLASE FAMILY 19 DOMAIN-CONTAINING PROTEIN HI_1415"/>
    <property type="match status" value="1"/>
</dbReference>
<dbReference type="InterPro" id="IPR052354">
    <property type="entry name" value="Cell_Wall_Dynamics_Protein"/>
</dbReference>
<dbReference type="GO" id="GO:0004040">
    <property type="term" value="F:amidase activity"/>
    <property type="evidence" value="ECO:0007669"/>
    <property type="project" value="InterPro"/>
</dbReference>
<organism evidence="2 3">
    <name type="scientific">Peribacillus simplex</name>
    <dbReference type="NCBI Taxonomy" id="1478"/>
    <lineage>
        <taxon>Bacteria</taxon>
        <taxon>Bacillati</taxon>
        <taxon>Bacillota</taxon>
        <taxon>Bacilli</taxon>
        <taxon>Bacillales</taxon>
        <taxon>Bacillaceae</taxon>
        <taxon>Peribacillus</taxon>
    </lineage>
</organism>
<dbReference type="PANTHER" id="PTHR34408">
    <property type="entry name" value="FAMILY PROTEIN, PUTATIVE-RELATED"/>
    <property type="match status" value="1"/>
</dbReference>
<dbReference type="Gene3D" id="1.10.530.10">
    <property type="match status" value="1"/>
</dbReference>
<feature type="domain" description="SH3b" evidence="1">
    <location>
        <begin position="267"/>
        <end position="331"/>
    </location>
</feature>
<feature type="domain" description="SH3b" evidence="1">
    <location>
        <begin position="344"/>
        <end position="405"/>
    </location>
</feature>
<evidence type="ECO:0000313" key="2">
    <source>
        <dbReference type="EMBL" id="SIR84786.1"/>
    </source>
</evidence>
<proteinExistence type="predicted"/>